<keyword evidence="6" id="KW-0406">Ion transport</keyword>
<evidence type="ECO:0000256" key="5">
    <source>
        <dbReference type="ARBA" id="ARBA00022989"/>
    </source>
</evidence>
<evidence type="ECO:0000313" key="9">
    <source>
        <dbReference type="EMBL" id="KDA54847.1"/>
    </source>
</evidence>
<gene>
    <name evidence="9" type="ORF">EG19_03335</name>
</gene>
<proteinExistence type="predicted"/>
<dbReference type="EMBL" id="JMFG01000002">
    <property type="protein sequence ID" value="KDA54847.1"/>
    <property type="molecule type" value="Genomic_DNA"/>
</dbReference>
<protein>
    <recommendedName>
        <fullName evidence="11">Trk family potassium uptake protein</fullName>
    </recommendedName>
</protein>
<keyword evidence="7 8" id="KW-0472">Membrane</keyword>
<comment type="subcellular location">
    <subcellularLocation>
        <location evidence="1">Cell membrane</location>
        <topology evidence="1">Multi-pass membrane protein</topology>
    </subcellularLocation>
</comment>
<dbReference type="GO" id="GO:0008324">
    <property type="term" value="F:monoatomic cation transmembrane transporter activity"/>
    <property type="evidence" value="ECO:0007669"/>
    <property type="project" value="InterPro"/>
</dbReference>
<evidence type="ECO:0000256" key="8">
    <source>
        <dbReference type="SAM" id="Phobius"/>
    </source>
</evidence>
<dbReference type="PANTHER" id="PTHR32024">
    <property type="entry name" value="TRK SYSTEM POTASSIUM UPTAKE PROTEIN TRKG-RELATED"/>
    <property type="match status" value="1"/>
</dbReference>
<evidence type="ECO:0000256" key="1">
    <source>
        <dbReference type="ARBA" id="ARBA00004651"/>
    </source>
</evidence>
<dbReference type="GO" id="GO:0030001">
    <property type="term" value="P:metal ion transport"/>
    <property type="evidence" value="ECO:0007669"/>
    <property type="project" value="UniProtKB-ARBA"/>
</dbReference>
<evidence type="ECO:0000313" key="10">
    <source>
        <dbReference type="Proteomes" id="UP000027284"/>
    </source>
</evidence>
<evidence type="ECO:0000256" key="4">
    <source>
        <dbReference type="ARBA" id="ARBA00022692"/>
    </source>
</evidence>
<dbReference type="OrthoDB" id="9810952at2"/>
<reference evidence="9 10" key="1">
    <citation type="submission" date="2014-04" db="EMBL/GenBank/DDBJ databases">
        <title>The Genome Sequence of Thermoanaerobaculum aquaticum MP-01, The First Cultivated Group 23 Acidobacterium.</title>
        <authorList>
            <person name="Stamps B.W."/>
            <person name="Losey N.A."/>
            <person name="Lawson P.A."/>
            <person name="Stevenson B.S."/>
        </authorList>
    </citation>
    <scope>NUCLEOTIDE SEQUENCE [LARGE SCALE GENOMIC DNA]</scope>
    <source>
        <strain evidence="9 10">MP-01</strain>
    </source>
</reference>
<feature type="transmembrane region" description="Helical" evidence="8">
    <location>
        <begin position="341"/>
        <end position="365"/>
    </location>
</feature>
<feature type="transmembrane region" description="Helical" evidence="8">
    <location>
        <begin position="153"/>
        <end position="172"/>
    </location>
</feature>
<accession>A0A062XQG2</accession>
<evidence type="ECO:0000256" key="2">
    <source>
        <dbReference type="ARBA" id="ARBA00022448"/>
    </source>
</evidence>
<keyword evidence="5 8" id="KW-1133">Transmembrane helix</keyword>
<dbReference type="STRING" id="1312852.EG19_03335"/>
<keyword evidence="4 8" id="KW-0812">Transmembrane</keyword>
<dbReference type="Proteomes" id="UP000027284">
    <property type="component" value="Unassembled WGS sequence"/>
</dbReference>
<feature type="transmembrane region" description="Helical" evidence="8">
    <location>
        <begin position="408"/>
        <end position="430"/>
    </location>
</feature>
<dbReference type="AlphaFoldDB" id="A0A062XQG2"/>
<feature type="transmembrane region" description="Helical" evidence="8">
    <location>
        <begin position="71"/>
        <end position="99"/>
    </location>
</feature>
<dbReference type="GO" id="GO:0005886">
    <property type="term" value="C:plasma membrane"/>
    <property type="evidence" value="ECO:0007669"/>
    <property type="project" value="UniProtKB-SubCell"/>
</dbReference>
<feature type="transmembrane region" description="Helical" evidence="8">
    <location>
        <begin position="42"/>
        <end position="59"/>
    </location>
</feature>
<dbReference type="RefSeq" id="WP_038046178.1">
    <property type="nucleotide sequence ID" value="NZ_JMFG01000002.1"/>
</dbReference>
<evidence type="ECO:0000256" key="6">
    <source>
        <dbReference type="ARBA" id="ARBA00023065"/>
    </source>
</evidence>
<name>A0A062XQG2_9BACT</name>
<keyword evidence="2" id="KW-0813">Transport</keyword>
<dbReference type="Pfam" id="PF02386">
    <property type="entry name" value="TrkH"/>
    <property type="match status" value="1"/>
</dbReference>
<sequence length="448" mass="47130">MKLKRANPAQVMAASFAVTILLGSVLLSQSWAAVPGKKLSFVEALFTATSATCVTGLSVRPPGDFTVAGQVVILLLIQIGGLGVMTFGLFFALLLGGRLSLFGRQMVMSSFSSEPWEDFWPLLRTVMGATVVVETVGGLLLAAAFWPEKGATALAWGFFHAVSAFCNAGFGLHPDSLIPWRGNALVNLTVGLLIIFGGVGFFPVAEVFERWRSDKRRPISLHSRLVLAATGVLLLLGWLGFALLEWKNALAPLPWNEKLWACWLSGITPRTAGFANVDYGSLTPATLIFTMGLMFIGASPGSTGGGIKTTTAAVLLALIAARVRSHRKVTAMGRRFSADTLGGAVTLTLLAAAAVVTGFMAVSLMEHGSSGGLASQSTFLREAFDVVSAFGTVGLSTGITPSLKPGSWLVLIAMMYVGRVGPLTLSVALLGRTPQPEPELAEESVMVG</sequence>
<comment type="caution">
    <text evidence="9">The sequence shown here is derived from an EMBL/GenBank/DDBJ whole genome shotgun (WGS) entry which is preliminary data.</text>
</comment>
<dbReference type="InterPro" id="IPR003445">
    <property type="entry name" value="Cat_transpt"/>
</dbReference>
<feature type="transmembrane region" description="Helical" evidence="8">
    <location>
        <begin position="184"/>
        <end position="204"/>
    </location>
</feature>
<feature type="transmembrane region" description="Helical" evidence="8">
    <location>
        <begin position="287"/>
        <end position="320"/>
    </location>
</feature>
<keyword evidence="10" id="KW-1185">Reference proteome</keyword>
<feature type="transmembrane region" description="Helical" evidence="8">
    <location>
        <begin position="225"/>
        <end position="244"/>
    </location>
</feature>
<evidence type="ECO:0008006" key="11">
    <source>
        <dbReference type="Google" id="ProtNLM"/>
    </source>
</evidence>
<evidence type="ECO:0000256" key="3">
    <source>
        <dbReference type="ARBA" id="ARBA00022475"/>
    </source>
</evidence>
<keyword evidence="3" id="KW-1003">Cell membrane</keyword>
<evidence type="ECO:0000256" key="7">
    <source>
        <dbReference type="ARBA" id="ARBA00023136"/>
    </source>
</evidence>
<feature type="transmembrane region" description="Helical" evidence="8">
    <location>
        <begin position="119"/>
        <end position="146"/>
    </location>
</feature>
<organism evidence="9 10">
    <name type="scientific">Thermoanaerobaculum aquaticum</name>
    <dbReference type="NCBI Taxonomy" id="1312852"/>
    <lineage>
        <taxon>Bacteria</taxon>
        <taxon>Pseudomonadati</taxon>
        <taxon>Acidobacteriota</taxon>
        <taxon>Thermoanaerobaculia</taxon>
        <taxon>Thermoanaerobaculales</taxon>
        <taxon>Thermoanaerobaculaceae</taxon>
        <taxon>Thermoanaerobaculum</taxon>
    </lineage>
</organism>
<dbReference type="PANTHER" id="PTHR32024:SF1">
    <property type="entry name" value="KTR SYSTEM POTASSIUM UPTAKE PROTEIN B"/>
    <property type="match status" value="1"/>
</dbReference>